<dbReference type="EC" id="5.1.1.1" evidence="4 7"/>
<dbReference type="PANTHER" id="PTHR30511">
    <property type="entry name" value="ALANINE RACEMASE"/>
    <property type="match status" value="1"/>
</dbReference>
<evidence type="ECO:0000256" key="4">
    <source>
        <dbReference type="ARBA" id="ARBA00013089"/>
    </source>
</evidence>
<dbReference type="InterPro" id="IPR001608">
    <property type="entry name" value="Ala_racemase_N"/>
</dbReference>
<evidence type="ECO:0000256" key="9">
    <source>
        <dbReference type="PIRSR" id="PIRSR600821-52"/>
    </source>
</evidence>
<feature type="active site" description="Proton acceptor; specific for D-alanine" evidence="7">
    <location>
        <position position="46"/>
    </location>
</feature>
<dbReference type="Pfam" id="PF01168">
    <property type="entry name" value="Ala_racemase_N"/>
    <property type="match status" value="1"/>
</dbReference>
<dbReference type="OrthoDB" id="9813814at2"/>
<evidence type="ECO:0000256" key="2">
    <source>
        <dbReference type="ARBA" id="ARBA00001933"/>
    </source>
</evidence>
<dbReference type="SUPFAM" id="SSF50621">
    <property type="entry name" value="Alanine racemase C-terminal domain-like"/>
    <property type="match status" value="1"/>
</dbReference>
<feature type="active site" description="Proton acceptor; specific for L-alanine" evidence="7">
    <location>
        <position position="267"/>
    </location>
</feature>
<feature type="binding site" evidence="7 9">
    <location>
        <position position="145"/>
    </location>
    <ligand>
        <name>substrate</name>
    </ligand>
</feature>
<dbReference type="Proteomes" id="UP000229839">
    <property type="component" value="Unassembled WGS sequence"/>
</dbReference>
<sequence length="371" mass="40614">MNKPVNDEINAHLYAAVATIDINAIVANYITLAKRVAPTQCSAVVKANAYGLGAHKIAPALYQAGCRTFFVAQIREALHLKSILPPNVTIALLNGLPHLAEEFVAQSGIVPVLNSWNAIEIWQKICQKKDKKFPAIVQIDTHMNRLGLDQKELQKLIKHPTIFETADIKYILSHLSNGEDDTHPSNDVQLTSFKTALAQLPTCRASFANSGGIFLGSDFYFDLVRPGIALYGIDPSGKHSSLLKPVLKLEAQVIQNRVVDIGTPVGYGESFITSRPSTLATISIGYADGWLRALSNKGAVYFNGHKLPMLGRVSMDSIIVDTTDLDQKPQTGNWVELIGPHQTLEKVAIDANTLPNEILTSLGSRYKYIYT</sequence>
<evidence type="ECO:0000313" key="12">
    <source>
        <dbReference type="Proteomes" id="UP000229839"/>
    </source>
</evidence>
<feature type="modified residue" description="N6-(pyridoxal phosphate)lysine" evidence="7 8">
    <location>
        <position position="46"/>
    </location>
</feature>
<comment type="cofactor">
    <cofactor evidence="2 7 8">
        <name>pyridoxal 5'-phosphate</name>
        <dbReference type="ChEBI" id="CHEBI:597326"/>
    </cofactor>
</comment>
<proteinExistence type="inferred from homology"/>
<dbReference type="RefSeq" id="WP_100129070.1">
    <property type="nucleotide sequence ID" value="NZ_CADDYI010000012.1"/>
</dbReference>
<evidence type="ECO:0000256" key="8">
    <source>
        <dbReference type="PIRSR" id="PIRSR600821-50"/>
    </source>
</evidence>
<dbReference type="GO" id="GO:0030632">
    <property type="term" value="P:D-alanine biosynthetic process"/>
    <property type="evidence" value="ECO:0007669"/>
    <property type="project" value="UniProtKB-UniRule"/>
</dbReference>
<keyword evidence="5 7" id="KW-0663">Pyridoxal phosphate</keyword>
<dbReference type="SMART" id="SM01005">
    <property type="entry name" value="Ala_racemase_C"/>
    <property type="match status" value="1"/>
</dbReference>
<evidence type="ECO:0000256" key="3">
    <source>
        <dbReference type="ARBA" id="ARBA00007880"/>
    </source>
</evidence>
<comment type="catalytic activity">
    <reaction evidence="1 7">
        <text>L-alanine = D-alanine</text>
        <dbReference type="Rhea" id="RHEA:20249"/>
        <dbReference type="ChEBI" id="CHEBI:57416"/>
        <dbReference type="ChEBI" id="CHEBI:57972"/>
        <dbReference type="EC" id="5.1.1.1"/>
    </reaction>
</comment>
<dbReference type="Gene3D" id="3.20.20.10">
    <property type="entry name" value="Alanine racemase"/>
    <property type="match status" value="1"/>
</dbReference>
<dbReference type="Gene3D" id="2.40.37.10">
    <property type="entry name" value="Lyase, Ornithine Decarboxylase, Chain A, domain 1"/>
    <property type="match status" value="1"/>
</dbReference>
<evidence type="ECO:0000259" key="10">
    <source>
        <dbReference type="SMART" id="SM01005"/>
    </source>
</evidence>
<reference evidence="11 12" key="1">
    <citation type="submission" date="2017-06" db="EMBL/GenBank/DDBJ databases">
        <title>Draft genome of Bartonella tribocorum strain L103, isolated from a rodent in Laos.</title>
        <authorList>
            <person name="Hadjadj L."/>
            <person name="Jiyipong T."/>
            <person name="Morand S."/>
            <person name="Diene S.M."/>
            <person name="Rolain J.-M."/>
        </authorList>
    </citation>
    <scope>NUCLEOTIDE SEQUENCE [LARGE SCALE GENOMIC DNA]</scope>
    <source>
        <strain evidence="11 12">L103</strain>
    </source>
</reference>
<dbReference type="InterPro" id="IPR009006">
    <property type="entry name" value="Ala_racemase/Decarboxylase_C"/>
</dbReference>
<evidence type="ECO:0000313" key="11">
    <source>
        <dbReference type="EMBL" id="PIT68868.1"/>
    </source>
</evidence>
<dbReference type="NCBIfam" id="TIGR00492">
    <property type="entry name" value="alr"/>
    <property type="match status" value="1"/>
</dbReference>
<keyword evidence="6 7" id="KW-0413">Isomerase</keyword>
<dbReference type="CDD" id="cd00430">
    <property type="entry name" value="PLPDE_III_AR"/>
    <property type="match status" value="1"/>
</dbReference>
<name>A0A2M6URQ6_9HYPH</name>
<feature type="domain" description="Alanine racemase C-terminal" evidence="10">
    <location>
        <begin position="246"/>
        <end position="371"/>
    </location>
</feature>
<dbReference type="AlphaFoldDB" id="A0A2M6URQ6"/>
<dbReference type="SUPFAM" id="SSF51419">
    <property type="entry name" value="PLP-binding barrel"/>
    <property type="match status" value="1"/>
</dbReference>
<dbReference type="GO" id="GO:0005829">
    <property type="term" value="C:cytosol"/>
    <property type="evidence" value="ECO:0007669"/>
    <property type="project" value="TreeGrafter"/>
</dbReference>
<evidence type="ECO:0000256" key="1">
    <source>
        <dbReference type="ARBA" id="ARBA00000316"/>
    </source>
</evidence>
<dbReference type="InterPro" id="IPR029066">
    <property type="entry name" value="PLP-binding_barrel"/>
</dbReference>
<comment type="caution">
    <text evidence="11">The sequence shown here is derived from an EMBL/GenBank/DDBJ whole genome shotgun (WGS) entry which is preliminary data.</text>
</comment>
<dbReference type="EMBL" id="NJGE01000011">
    <property type="protein sequence ID" value="PIT68868.1"/>
    <property type="molecule type" value="Genomic_DNA"/>
</dbReference>
<gene>
    <name evidence="11" type="primary">alr</name>
    <name evidence="11" type="ORF">CER18_05485</name>
</gene>
<dbReference type="STRING" id="85701.BM1374166_01654"/>
<dbReference type="GO" id="GO:0008784">
    <property type="term" value="F:alanine racemase activity"/>
    <property type="evidence" value="ECO:0007669"/>
    <property type="project" value="UniProtKB-UniRule"/>
</dbReference>
<organism evidence="11 12">
    <name type="scientific">Bartonella tribocorum</name>
    <dbReference type="NCBI Taxonomy" id="85701"/>
    <lineage>
        <taxon>Bacteria</taxon>
        <taxon>Pseudomonadati</taxon>
        <taxon>Pseudomonadota</taxon>
        <taxon>Alphaproteobacteria</taxon>
        <taxon>Hyphomicrobiales</taxon>
        <taxon>Bartonellaceae</taxon>
        <taxon>Bartonella</taxon>
    </lineage>
</organism>
<comment type="function">
    <text evidence="7">Catalyzes the interconversion of L-alanine and D-alanine. May also act on other amino acids.</text>
</comment>
<dbReference type="HAMAP" id="MF_01201">
    <property type="entry name" value="Ala_racemase"/>
    <property type="match status" value="1"/>
</dbReference>
<dbReference type="InterPro" id="IPR000821">
    <property type="entry name" value="Ala_racemase"/>
</dbReference>
<dbReference type="UniPathway" id="UPA00042">
    <property type="reaction ID" value="UER00497"/>
</dbReference>
<protein>
    <recommendedName>
        <fullName evidence="4 7">Alanine racemase</fullName>
        <ecNumber evidence="4 7">5.1.1.1</ecNumber>
    </recommendedName>
</protein>
<accession>A0A2M6URQ6</accession>
<dbReference type="PROSITE" id="PS00395">
    <property type="entry name" value="ALANINE_RACEMASE"/>
    <property type="match status" value="1"/>
</dbReference>
<dbReference type="InterPro" id="IPR011079">
    <property type="entry name" value="Ala_racemase_C"/>
</dbReference>
<evidence type="ECO:0000256" key="6">
    <source>
        <dbReference type="ARBA" id="ARBA00023235"/>
    </source>
</evidence>
<dbReference type="InterPro" id="IPR020622">
    <property type="entry name" value="Ala_racemase_pyridoxalP-BS"/>
</dbReference>
<dbReference type="PRINTS" id="PR00992">
    <property type="entry name" value="ALARACEMASE"/>
</dbReference>
<feature type="binding site" evidence="7 9">
    <location>
        <position position="315"/>
    </location>
    <ligand>
        <name>substrate</name>
    </ligand>
</feature>
<comment type="pathway">
    <text evidence="7">Amino-acid biosynthesis; D-alanine biosynthesis; D-alanine from L-alanine: step 1/1.</text>
</comment>
<dbReference type="PANTHER" id="PTHR30511:SF0">
    <property type="entry name" value="ALANINE RACEMASE, CATABOLIC-RELATED"/>
    <property type="match status" value="1"/>
</dbReference>
<dbReference type="Pfam" id="PF00842">
    <property type="entry name" value="Ala_racemase_C"/>
    <property type="match status" value="1"/>
</dbReference>
<evidence type="ECO:0000256" key="7">
    <source>
        <dbReference type="HAMAP-Rule" id="MF_01201"/>
    </source>
</evidence>
<dbReference type="GO" id="GO:0030170">
    <property type="term" value="F:pyridoxal phosphate binding"/>
    <property type="evidence" value="ECO:0007669"/>
    <property type="project" value="UniProtKB-UniRule"/>
</dbReference>
<evidence type="ECO:0000256" key="5">
    <source>
        <dbReference type="ARBA" id="ARBA00022898"/>
    </source>
</evidence>
<comment type="similarity">
    <text evidence="3 7">Belongs to the alanine racemase family.</text>
</comment>